<dbReference type="RefSeq" id="WP_335734342.1">
    <property type="nucleotide sequence ID" value="NZ_JALAAR010000001.1"/>
</dbReference>
<sequence length="102" mass="11091">MQTSDKINAAEQQLIVVSAAVDKADYEQATEQLANLMTSLQQIFVNSDQLDAAQAARLQLLSEQIDAQLSLLSAQQQQIKDSLGQIAAVKSANKIKKTYQIG</sequence>
<evidence type="ECO:0000313" key="1">
    <source>
        <dbReference type="EMBL" id="MEH8015926.1"/>
    </source>
</evidence>
<protein>
    <submittedName>
        <fullName evidence="1">Uncharacterized protein</fullName>
    </submittedName>
</protein>
<reference evidence="1 2" key="1">
    <citation type="journal article" date="2023" name="Ecotoxicol. Environ. Saf.">
        <title>Mercury remediation potential of mercury-resistant strain Rheinheimera metallidurans sp. nov. isolated from a municipal waste dumping site.</title>
        <authorList>
            <person name="Yadav V."/>
            <person name="Manjhi A."/>
            <person name="Vadakedath N."/>
        </authorList>
    </citation>
    <scope>NUCLEOTIDE SEQUENCE [LARGE SCALE GENOMIC DNA]</scope>
    <source>
        <strain evidence="1 2">E-49</strain>
    </source>
</reference>
<proteinExistence type="predicted"/>
<keyword evidence="2" id="KW-1185">Reference proteome</keyword>
<organism evidence="1 2">
    <name type="scientific">Rheinheimera muenzenbergensis</name>
    <dbReference type="NCBI Taxonomy" id="1193628"/>
    <lineage>
        <taxon>Bacteria</taxon>
        <taxon>Pseudomonadati</taxon>
        <taxon>Pseudomonadota</taxon>
        <taxon>Gammaproteobacteria</taxon>
        <taxon>Chromatiales</taxon>
        <taxon>Chromatiaceae</taxon>
        <taxon>Rheinheimera</taxon>
    </lineage>
</organism>
<name>A0ABU8C1Z6_9GAMM</name>
<dbReference type="Proteomes" id="UP001375382">
    <property type="component" value="Unassembled WGS sequence"/>
</dbReference>
<accession>A0ABU8C1Z6</accession>
<comment type="caution">
    <text evidence="1">The sequence shown here is derived from an EMBL/GenBank/DDBJ whole genome shotgun (WGS) entry which is preliminary data.</text>
</comment>
<dbReference type="EMBL" id="JALAAR010000001">
    <property type="protein sequence ID" value="MEH8015926.1"/>
    <property type="molecule type" value="Genomic_DNA"/>
</dbReference>
<gene>
    <name evidence="1" type="ORF">MN202_01655</name>
</gene>
<evidence type="ECO:0000313" key="2">
    <source>
        <dbReference type="Proteomes" id="UP001375382"/>
    </source>
</evidence>